<comment type="caution">
    <text evidence="3">The sequence shown here is derived from an EMBL/GenBank/DDBJ whole genome shotgun (WGS) entry which is preliminary data.</text>
</comment>
<reference evidence="3 4" key="1">
    <citation type="submission" date="2015-11" db="EMBL/GenBank/DDBJ databases">
        <title>Genomic analysis of 38 Legionella species identifies large and diverse effector repertoires.</title>
        <authorList>
            <person name="Burstein D."/>
            <person name="Amaro F."/>
            <person name="Zusman T."/>
            <person name="Lifshitz Z."/>
            <person name="Cohen O."/>
            <person name="Gilbert J.A."/>
            <person name="Pupko T."/>
            <person name="Shuman H.A."/>
            <person name="Segal G."/>
        </authorList>
    </citation>
    <scope>NUCLEOTIDE SEQUENCE [LARGE SCALE GENOMIC DNA]</scope>
    <source>
        <strain evidence="3 4">Mt.St.Helens-9</strain>
    </source>
</reference>
<feature type="chain" id="PRO_5006918312" evidence="2">
    <location>
        <begin position="24"/>
        <end position="128"/>
    </location>
</feature>
<feature type="region of interest" description="Disordered" evidence="1">
    <location>
        <begin position="107"/>
        <end position="128"/>
    </location>
</feature>
<gene>
    <name evidence="3" type="primary">eis</name>
    <name evidence="3" type="ORF">Lspi_0977</name>
</gene>
<keyword evidence="4" id="KW-1185">Reference proteome</keyword>
<keyword evidence="2" id="KW-0732">Signal</keyword>
<dbReference type="OrthoDB" id="5643531at2"/>
<dbReference type="EMBL" id="LNYX01000012">
    <property type="protein sequence ID" value="KTD64810.1"/>
    <property type="molecule type" value="Genomic_DNA"/>
</dbReference>
<dbReference type="GO" id="GO:0016740">
    <property type="term" value="F:transferase activity"/>
    <property type="evidence" value="ECO:0007669"/>
    <property type="project" value="UniProtKB-KW"/>
</dbReference>
<dbReference type="Proteomes" id="UP000054877">
    <property type="component" value="Unassembled WGS sequence"/>
</dbReference>
<keyword evidence="3" id="KW-0808">Transferase</keyword>
<sequence length="128" mass="13522">MNRIIAGIVVPFLFMISVSSGMAQQQSGGNGDLQGVCQLSGGQWISGESGNWACCWADWGCYGCVDGVCKMKCHTVRCKKANGQAVKPGNGEMRVKGLVPEGMVAPVVPDKGKEQPQVSPGNTLKQIH</sequence>
<dbReference type="RefSeq" id="WP_058482911.1">
    <property type="nucleotide sequence ID" value="NZ_CAAAII010000003.1"/>
</dbReference>
<accession>A0A0W0Z6Q4</accession>
<proteinExistence type="predicted"/>
<name>A0A0W0Z6Q4_LEGSP</name>
<evidence type="ECO:0000313" key="3">
    <source>
        <dbReference type="EMBL" id="KTD64810.1"/>
    </source>
</evidence>
<dbReference type="AlphaFoldDB" id="A0A0W0Z6Q4"/>
<evidence type="ECO:0000256" key="2">
    <source>
        <dbReference type="SAM" id="SignalP"/>
    </source>
</evidence>
<protein>
    <submittedName>
        <fullName evidence="3">Acetyltransferase</fullName>
    </submittedName>
</protein>
<feature type="signal peptide" evidence="2">
    <location>
        <begin position="1"/>
        <end position="23"/>
    </location>
</feature>
<feature type="compositionally biased region" description="Polar residues" evidence="1">
    <location>
        <begin position="116"/>
        <end position="128"/>
    </location>
</feature>
<evidence type="ECO:0000256" key="1">
    <source>
        <dbReference type="SAM" id="MobiDB-lite"/>
    </source>
</evidence>
<evidence type="ECO:0000313" key="4">
    <source>
        <dbReference type="Proteomes" id="UP000054877"/>
    </source>
</evidence>
<dbReference type="PATRIC" id="fig|452.5.peg.1071"/>
<organism evidence="3 4">
    <name type="scientific">Legionella spiritensis</name>
    <dbReference type="NCBI Taxonomy" id="452"/>
    <lineage>
        <taxon>Bacteria</taxon>
        <taxon>Pseudomonadati</taxon>
        <taxon>Pseudomonadota</taxon>
        <taxon>Gammaproteobacteria</taxon>
        <taxon>Legionellales</taxon>
        <taxon>Legionellaceae</taxon>
        <taxon>Legionella</taxon>
    </lineage>
</organism>